<dbReference type="Proteomes" id="UP000299102">
    <property type="component" value="Unassembled WGS sequence"/>
</dbReference>
<gene>
    <name evidence="1" type="ORF">EVAR_67497_1</name>
</gene>
<evidence type="ECO:0000313" key="1">
    <source>
        <dbReference type="EMBL" id="GBP86457.1"/>
    </source>
</evidence>
<reference evidence="1 2" key="1">
    <citation type="journal article" date="2019" name="Commun. Biol.">
        <title>The bagworm genome reveals a unique fibroin gene that provides high tensile strength.</title>
        <authorList>
            <person name="Kono N."/>
            <person name="Nakamura H."/>
            <person name="Ohtoshi R."/>
            <person name="Tomita M."/>
            <person name="Numata K."/>
            <person name="Arakawa K."/>
        </authorList>
    </citation>
    <scope>NUCLEOTIDE SEQUENCE [LARGE SCALE GENOMIC DNA]</scope>
</reference>
<evidence type="ECO:0000313" key="2">
    <source>
        <dbReference type="Proteomes" id="UP000299102"/>
    </source>
</evidence>
<comment type="caution">
    <text evidence="1">The sequence shown here is derived from an EMBL/GenBank/DDBJ whole genome shotgun (WGS) entry which is preliminary data.</text>
</comment>
<name>A0A4C1ZIL7_EUMVA</name>
<accession>A0A4C1ZIL7</accession>
<dbReference type="AlphaFoldDB" id="A0A4C1ZIL7"/>
<keyword evidence="2" id="KW-1185">Reference proteome</keyword>
<dbReference type="EMBL" id="BGZK01001796">
    <property type="protein sequence ID" value="GBP86457.1"/>
    <property type="molecule type" value="Genomic_DNA"/>
</dbReference>
<proteinExistence type="predicted"/>
<organism evidence="1 2">
    <name type="scientific">Eumeta variegata</name>
    <name type="common">Bagworm moth</name>
    <name type="synonym">Eumeta japonica</name>
    <dbReference type="NCBI Taxonomy" id="151549"/>
    <lineage>
        <taxon>Eukaryota</taxon>
        <taxon>Metazoa</taxon>
        <taxon>Ecdysozoa</taxon>
        <taxon>Arthropoda</taxon>
        <taxon>Hexapoda</taxon>
        <taxon>Insecta</taxon>
        <taxon>Pterygota</taxon>
        <taxon>Neoptera</taxon>
        <taxon>Endopterygota</taxon>
        <taxon>Lepidoptera</taxon>
        <taxon>Glossata</taxon>
        <taxon>Ditrysia</taxon>
        <taxon>Tineoidea</taxon>
        <taxon>Psychidae</taxon>
        <taxon>Oiketicinae</taxon>
        <taxon>Eumeta</taxon>
    </lineage>
</organism>
<evidence type="ECO:0008006" key="3">
    <source>
        <dbReference type="Google" id="ProtNLM"/>
    </source>
</evidence>
<dbReference type="OrthoDB" id="6627902at2759"/>
<protein>
    <recommendedName>
        <fullName evidence="3">115 kDa protein in type-1 retrotransposable element R1DM</fullName>
    </recommendedName>
</protein>
<sequence length="169" mass="18693">MSLYGMARGCLRDREVIVQYAGGKCRKGTSKGCIQGYIAGPNFWNLILEFLIREPGELLYVQAFADDVFLVISGQSTSSIVGVPTGRDVASESWDREDHIYISVIEPIVLYVSCAWAPVTRKLGVQKILNAVQRSVALKACQAHRTVSLHSATILSRLLPLDIRIRETV</sequence>